<sequence length="99" mass="10016">MPTNPVPDPAARLQAAADHLHKAAAAADAEIQHAYVSDYPRVARAQLAAPLGEYAALMHPGVGGKLAALLVSAAYDARQVGPDPAAVALADAILAGTEQ</sequence>
<organism evidence="1 2">
    <name type="scientific">Actinacidiphila polyblastidii</name>
    <dbReference type="NCBI Taxonomy" id="3110430"/>
    <lineage>
        <taxon>Bacteria</taxon>
        <taxon>Bacillati</taxon>
        <taxon>Actinomycetota</taxon>
        <taxon>Actinomycetes</taxon>
        <taxon>Kitasatosporales</taxon>
        <taxon>Streptomycetaceae</taxon>
        <taxon>Actinacidiphila</taxon>
    </lineage>
</organism>
<comment type="caution">
    <text evidence="1">The sequence shown here is derived from an EMBL/GenBank/DDBJ whole genome shotgun (WGS) entry which is preliminary data.</text>
</comment>
<evidence type="ECO:0000313" key="2">
    <source>
        <dbReference type="Proteomes" id="UP001344658"/>
    </source>
</evidence>
<evidence type="ECO:0000313" key="1">
    <source>
        <dbReference type="EMBL" id="MEE4546485.1"/>
    </source>
</evidence>
<name>A0ABU7PKW0_9ACTN</name>
<accession>A0ABU7PKW0</accession>
<gene>
    <name evidence="1" type="ORF">V2S66_31535</name>
</gene>
<dbReference type="EMBL" id="JAZEWV010000046">
    <property type="protein sequence ID" value="MEE4546485.1"/>
    <property type="molecule type" value="Genomic_DNA"/>
</dbReference>
<proteinExistence type="predicted"/>
<keyword evidence="2" id="KW-1185">Reference proteome</keyword>
<reference evidence="1 2" key="1">
    <citation type="submission" date="2023-12" db="EMBL/GenBank/DDBJ databases">
        <title>Streptomyces sp. V4-01.</title>
        <authorList>
            <person name="Somphong A."/>
            <person name="Phongsopitanun W."/>
        </authorList>
    </citation>
    <scope>NUCLEOTIDE SEQUENCE [LARGE SCALE GENOMIC DNA]</scope>
    <source>
        <strain evidence="1 2">V4-01</strain>
    </source>
</reference>
<dbReference type="RefSeq" id="WP_330800185.1">
    <property type="nucleotide sequence ID" value="NZ_JAZEWV010000046.1"/>
</dbReference>
<dbReference type="Proteomes" id="UP001344658">
    <property type="component" value="Unassembled WGS sequence"/>
</dbReference>
<protein>
    <submittedName>
        <fullName evidence="1">Uncharacterized protein</fullName>
    </submittedName>
</protein>